<dbReference type="RefSeq" id="WP_144869448.1">
    <property type="nucleotide sequence ID" value="NZ_LR213870.1"/>
</dbReference>
<keyword evidence="3" id="KW-1185">Reference proteome</keyword>
<dbReference type="EMBL" id="CAACVJ010000021">
    <property type="protein sequence ID" value="VEP11739.1"/>
    <property type="molecule type" value="Genomic_DNA"/>
</dbReference>
<feature type="transmembrane region" description="Helical" evidence="1">
    <location>
        <begin position="53"/>
        <end position="75"/>
    </location>
</feature>
<evidence type="ECO:0000256" key="1">
    <source>
        <dbReference type="SAM" id="Phobius"/>
    </source>
</evidence>
<dbReference type="InterPro" id="IPR005240">
    <property type="entry name" value="DUF389"/>
</dbReference>
<keyword evidence="1" id="KW-1133">Transmembrane helix</keyword>
<dbReference type="AlphaFoldDB" id="A0A563VJX5"/>
<dbReference type="OrthoDB" id="9790659at2"/>
<keyword evidence="1" id="KW-0812">Transmembrane</keyword>
<dbReference type="PANTHER" id="PTHR20992">
    <property type="entry name" value="AT15442P-RELATED"/>
    <property type="match status" value="1"/>
</dbReference>
<feature type="transmembrane region" description="Helical" evidence="1">
    <location>
        <begin position="114"/>
        <end position="132"/>
    </location>
</feature>
<evidence type="ECO:0000313" key="2">
    <source>
        <dbReference type="EMBL" id="VEP11739.1"/>
    </source>
</evidence>
<sequence length="353" mass="38882">MDFNNYPPKQKFLNSRARRFIRIKTIRFLKQFLPKQVKDVYIKKLHRELWLDASWNTNFIVFTISACLIATFGLISNSTAVIIGAMLIAPLMLPLRAMAFAALEGDFPLFRKGLFSIIGATIMAFLLSNIAGHLVDLPEFGSEVLARTQPNLVDLAIAVVAGGISAFAKVRKGVSDAVAGTAIAVALMPPLCVVGLSSSQEQYYFSKGAFLLYLTNLLGITLSCMIVFILAGYTKISHALGWTLALTSILVLPLGASFFQLVRQAQLTTEITNKLINETITVGEGVNNSHIEVDWTQDPPIVYITLQTDKDINSKQAALVETFISRKMGQPFELVFIVDKVIRIPTDNNVLPK</sequence>
<proteinExistence type="predicted"/>
<feature type="transmembrane region" description="Helical" evidence="1">
    <location>
        <begin position="240"/>
        <end position="262"/>
    </location>
</feature>
<organism evidence="2 3">
    <name type="scientific">Hyella patelloides LEGE 07179</name>
    <dbReference type="NCBI Taxonomy" id="945734"/>
    <lineage>
        <taxon>Bacteria</taxon>
        <taxon>Bacillati</taxon>
        <taxon>Cyanobacteriota</taxon>
        <taxon>Cyanophyceae</taxon>
        <taxon>Pleurocapsales</taxon>
        <taxon>Hyellaceae</taxon>
        <taxon>Hyella</taxon>
    </lineage>
</organism>
<reference evidence="2 3" key="1">
    <citation type="submission" date="2019-01" db="EMBL/GenBank/DDBJ databases">
        <authorList>
            <person name="Brito A."/>
        </authorList>
    </citation>
    <scope>NUCLEOTIDE SEQUENCE [LARGE SCALE GENOMIC DNA]</scope>
    <source>
        <strain evidence="2">1</strain>
    </source>
</reference>
<dbReference type="Pfam" id="PF04087">
    <property type="entry name" value="DUF389"/>
    <property type="match status" value="1"/>
</dbReference>
<evidence type="ECO:0000313" key="3">
    <source>
        <dbReference type="Proteomes" id="UP000320055"/>
    </source>
</evidence>
<gene>
    <name evidence="2" type="ORF">H1P_1170001</name>
</gene>
<keyword evidence="1" id="KW-0472">Membrane</keyword>
<feature type="transmembrane region" description="Helical" evidence="1">
    <location>
        <begin position="210"/>
        <end position="233"/>
    </location>
</feature>
<name>A0A563VJX5_9CYAN</name>
<feature type="transmembrane region" description="Helical" evidence="1">
    <location>
        <begin position="177"/>
        <end position="198"/>
    </location>
</feature>
<protein>
    <submittedName>
        <fullName evidence="2">Membrane protein</fullName>
    </submittedName>
</protein>
<feature type="transmembrane region" description="Helical" evidence="1">
    <location>
        <begin position="81"/>
        <end position="102"/>
    </location>
</feature>
<dbReference type="Proteomes" id="UP000320055">
    <property type="component" value="Unassembled WGS sequence"/>
</dbReference>
<dbReference type="PANTHER" id="PTHR20992:SF9">
    <property type="entry name" value="AT15442P-RELATED"/>
    <property type="match status" value="1"/>
</dbReference>
<accession>A0A563VJX5</accession>